<feature type="binding site" evidence="13">
    <location>
        <position position="49"/>
    </location>
    <ligand>
        <name>Zn(2+)</name>
        <dbReference type="ChEBI" id="CHEBI:29105"/>
    </ligand>
</feature>
<comment type="subunit">
    <text evidence="13">Acetyl-CoA carboxylase is a heterohexamer composed of biotin carboxyl carrier protein (AccB), biotin carboxylase (AccC) and two subunits each of ACCase subunit alpha (AccA) and ACCase subunit beta (AccD).</text>
</comment>
<feature type="binding site" evidence="13">
    <location>
        <position position="27"/>
    </location>
    <ligand>
        <name>Zn(2+)</name>
        <dbReference type="ChEBI" id="CHEBI:29105"/>
    </ligand>
</feature>
<dbReference type="AlphaFoldDB" id="A0A7T0G193"/>
<organism evidence="15 16">
    <name type="scientific">Candidatus Nitronauta litoralis</name>
    <dbReference type="NCBI Taxonomy" id="2705533"/>
    <lineage>
        <taxon>Bacteria</taxon>
        <taxon>Pseudomonadati</taxon>
        <taxon>Nitrospinota/Tectimicrobiota group</taxon>
        <taxon>Nitrospinota</taxon>
        <taxon>Nitrospinia</taxon>
        <taxon>Nitrospinales</taxon>
        <taxon>Nitrospinaceae</taxon>
        <taxon>Candidatus Nitronauta</taxon>
    </lineage>
</organism>
<keyword evidence="9 13" id="KW-0067">ATP-binding</keyword>
<keyword evidence="7 13" id="KW-0276">Fatty acid metabolism</keyword>
<evidence type="ECO:0000256" key="6">
    <source>
        <dbReference type="ARBA" id="ARBA00022771"/>
    </source>
</evidence>
<dbReference type="Gene3D" id="3.90.226.10">
    <property type="entry name" value="2-enoyl-CoA Hydratase, Chain A, domain 1"/>
    <property type="match status" value="1"/>
</dbReference>
<dbReference type="GO" id="GO:0009317">
    <property type="term" value="C:acetyl-CoA carboxylase complex"/>
    <property type="evidence" value="ECO:0007669"/>
    <property type="project" value="InterPro"/>
</dbReference>
<keyword evidence="5 13" id="KW-0547">Nucleotide-binding</keyword>
<evidence type="ECO:0000256" key="11">
    <source>
        <dbReference type="ARBA" id="ARBA00023160"/>
    </source>
</evidence>
<dbReference type="PRINTS" id="PR01070">
    <property type="entry name" value="ACCCTRFRASEB"/>
</dbReference>
<keyword evidence="11 13" id="KW-0275">Fatty acid biosynthesis</keyword>
<evidence type="ECO:0000256" key="4">
    <source>
        <dbReference type="ARBA" id="ARBA00022723"/>
    </source>
</evidence>
<dbReference type="GO" id="GO:2001295">
    <property type="term" value="P:malonyl-CoA biosynthetic process"/>
    <property type="evidence" value="ECO:0007669"/>
    <property type="project" value="UniProtKB-UniRule"/>
</dbReference>
<dbReference type="GO" id="GO:0006633">
    <property type="term" value="P:fatty acid biosynthetic process"/>
    <property type="evidence" value="ECO:0007669"/>
    <property type="project" value="UniProtKB-KW"/>
</dbReference>
<dbReference type="GO" id="GO:0016743">
    <property type="term" value="F:carboxyl- or carbamoyltransferase activity"/>
    <property type="evidence" value="ECO:0007669"/>
    <property type="project" value="UniProtKB-UniRule"/>
</dbReference>
<comment type="pathway">
    <text evidence="13">Lipid metabolism; malonyl-CoA biosynthesis; malonyl-CoA from acetyl-CoA: step 1/1.</text>
</comment>
<evidence type="ECO:0000259" key="14">
    <source>
        <dbReference type="PROSITE" id="PS50980"/>
    </source>
</evidence>
<dbReference type="KEGG" id="nli:G3M70_15215"/>
<evidence type="ECO:0000256" key="8">
    <source>
        <dbReference type="ARBA" id="ARBA00022833"/>
    </source>
</evidence>
<feature type="zinc finger region" description="C4-type" evidence="13">
    <location>
        <begin position="27"/>
        <end position="49"/>
    </location>
</feature>
<evidence type="ECO:0000256" key="10">
    <source>
        <dbReference type="ARBA" id="ARBA00023098"/>
    </source>
</evidence>
<dbReference type="InterPro" id="IPR000438">
    <property type="entry name" value="Acetyl_CoA_COase_Trfase_b_su"/>
</dbReference>
<dbReference type="Pfam" id="PF01039">
    <property type="entry name" value="Carboxyl_trans"/>
    <property type="match status" value="1"/>
</dbReference>
<dbReference type="InterPro" id="IPR034733">
    <property type="entry name" value="AcCoA_carboxyl_beta"/>
</dbReference>
<keyword evidence="4 13" id="KW-0479">Metal-binding</keyword>
<dbReference type="InterPro" id="IPR011762">
    <property type="entry name" value="COA_CT_N"/>
</dbReference>
<comment type="similarity">
    <text evidence="13">Belongs to the AccD/PCCB family.</text>
</comment>
<proteinExistence type="inferred from homology"/>
<dbReference type="GO" id="GO:0003989">
    <property type="term" value="F:acetyl-CoA carboxylase activity"/>
    <property type="evidence" value="ECO:0007669"/>
    <property type="project" value="InterPro"/>
</dbReference>
<keyword evidence="13" id="KW-0963">Cytoplasm</keyword>
<dbReference type="PANTHER" id="PTHR42995">
    <property type="entry name" value="ACETYL-COENZYME A CARBOXYLASE CARBOXYL TRANSFERASE SUBUNIT BETA, CHLOROPLASTIC"/>
    <property type="match status" value="1"/>
</dbReference>
<dbReference type="HAMAP" id="MF_01395">
    <property type="entry name" value="AcetylCoA_CT_beta"/>
    <property type="match status" value="1"/>
</dbReference>
<evidence type="ECO:0000256" key="12">
    <source>
        <dbReference type="ARBA" id="ARBA00025280"/>
    </source>
</evidence>
<sequence>MSWIDKFKSKAGIGKKIPKPTQNWVECKRCKEQLYQIDLEENSSVCPKCDYHFRISAGERVEQLLNPGSFIEHDGNLVSGDPLKFKDVKKYKDRLKSALRDNPGKDSVLSGTGMIGDHHVEICVFQFKFMGGSMGSVVGEKITRAIERAIQEKHAMIIVNCSGGARMQEGIFSLMQMAKTSTALNRLSENGLPYISILTDPTTGGVSASFAFLGDIILAEPGATVGFAGKRVIEQTIKQKLPEGFQTAEFLLEHGLIDQVVHRRELRSTLNRLLSLLKNTPIESLRS</sequence>
<comment type="subcellular location">
    <subcellularLocation>
        <location evidence="1 13">Cytoplasm</location>
    </subcellularLocation>
</comment>
<dbReference type="EMBL" id="CP048685">
    <property type="protein sequence ID" value="QPJ63150.1"/>
    <property type="molecule type" value="Genomic_DNA"/>
</dbReference>
<keyword evidence="8 13" id="KW-0862">Zinc</keyword>
<protein>
    <recommendedName>
        <fullName evidence="13">Acetyl-coenzyme A carboxylase carboxyl transferase subunit beta</fullName>
        <shortName evidence="13">ACCase subunit beta</shortName>
        <shortName evidence="13">Acetyl-CoA carboxylase carboxyltransferase subunit beta</shortName>
        <ecNumber evidence="13">2.1.3.15</ecNumber>
    </recommendedName>
</protein>
<comment type="cofactor">
    <cofactor evidence="13">
        <name>Zn(2+)</name>
        <dbReference type="ChEBI" id="CHEBI:29105"/>
    </cofactor>
    <text evidence="13">Binds 1 zinc ion per subunit.</text>
</comment>
<dbReference type="GO" id="GO:0008270">
    <property type="term" value="F:zinc ion binding"/>
    <property type="evidence" value="ECO:0007669"/>
    <property type="project" value="UniProtKB-UniRule"/>
</dbReference>
<dbReference type="EC" id="2.1.3.15" evidence="13"/>
<evidence type="ECO:0000313" key="15">
    <source>
        <dbReference type="EMBL" id="QPJ63150.1"/>
    </source>
</evidence>
<keyword evidence="10 13" id="KW-0443">Lipid metabolism</keyword>
<accession>A0A7T0G193</accession>
<keyword evidence="6 13" id="KW-0863">Zinc-finger</keyword>
<name>A0A7T0G193_9BACT</name>
<comment type="catalytic activity">
    <reaction evidence="13">
        <text>N(6)-carboxybiotinyl-L-lysyl-[protein] + acetyl-CoA = N(6)-biotinyl-L-lysyl-[protein] + malonyl-CoA</text>
        <dbReference type="Rhea" id="RHEA:54728"/>
        <dbReference type="Rhea" id="RHEA-COMP:10505"/>
        <dbReference type="Rhea" id="RHEA-COMP:10506"/>
        <dbReference type="ChEBI" id="CHEBI:57288"/>
        <dbReference type="ChEBI" id="CHEBI:57384"/>
        <dbReference type="ChEBI" id="CHEBI:83144"/>
        <dbReference type="ChEBI" id="CHEBI:83145"/>
        <dbReference type="EC" id="2.1.3.15"/>
    </reaction>
</comment>
<keyword evidence="2 13" id="KW-0444">Lipid biosynthesis</keyword>
<feature type="binding site" evidence="13">
    <location>
        <position position="30"/>
    </location>
    <ligand>
        <name>Zn(2+)</name>
        <dbReference type="ChEBI" id="CHEBI:29105"/>
    </ligand>
</feature>
<feature type="domain" description="CoA carboxyltransferase N-terminal" evidence="14">
    <location>
        <begin position="23"/>
        <end position="287"/>
    </location>
</feature>
<evidence type="ECO:0000256" key="7">
    <source>
        <dbReference type="ARBA" id="ARBA00022832"/>
    </source>
</evidence>
<dbReference type="InterPro" id="IPR041010">
    <property type="entry name" value="Znf-ACC"/>
</dbReference>
<dbReference type="UniPathway" id="UPA00655">
    <property type="reaction ID" value="UER00711"/>
</dbReference>
<dbReference type="SUPFAM" id="SSF52096">
    <property type="entry name" value="ClpP/crotonase"/>
    <property type="match status" value="1"/>
</dbReference>
<dbReference type="Proteomes" id="UP000594688">
    <property type="component" value="Chromosome"/>
</dbReference>
<dbReference type="NCBIfam" id="TIGR00515">
    <property type="entry name" value="accD"/>
    <property type="match status" value="1"/>
</dbReference>
<evidence type="ECO:0000256" key="9">
    <source>
        <dbReference type="ARBA" id="ARBA00022840"/>
    </source>
</evidence>
<dbReference type="Pfam" id="PF17848">
    <property type="entry name" value="Zn_ribbon_ACC"/>
    <property type="match status" value="1"/>
</dbReference>
<gene>
    <name evidence="13" type="primary">accD</name>
    <name evidence="15" type="ORF">G3M70_15215</name>
</gene>
<evidence type="ECO:0000256" key="13">
    <source>
        <dbReference type="HAMAP-Rule" id="MF_01395"/>
    </source>
</evidence>
<evidence type="ECO:0000313" key="16">
    <source>
        <dbReference type="Proteomes" id="UP000594688"/>
    </source>
</evidence>
<feature type="binding site" evidence="13">
    <location>
        <position position="46"/>
    </location>
    <ligand>
        <name>Zn(2+)</name>
        <dbReference type="ChEBI" id="CHEBI:29105"/>
    </ligand>
</feature>
<keyword evidence="15" id="KW-0436">Ligase</keyword>
<dbReference type="PROSITE" id="PS50980">
    <property type="entry name" value="COA_CT_NTER"/>
    <property type="match status" value="1"/>
</dbReference>
<evidence type="ECO:0000256" key="1">
    <source>
        <dbReference type="ARBA" id="ARBA00004496"/>
    </source>
</evidence>
<comment type="function">
    <text evidence="12 13">Component of the acetyl coenzyme A carboxylase (ACC) complex. Biotin carboxylase (BC) catalyzes the carboxylation of biotin on its carrier protein (BCCP) and then the CO(2) group is transferred by the transcarboxylase to acetyl-CoA to form malonyl-CoA.</text>
</comment>
<evidence type="ECO:0000256" key="2">
    <source>
        <dbReference type="ARBA" id="ARBA00022516"/>
    </source>
</evidence>
<reference evidence="15 16" key="1">
    <citation type="submission" date="2020-02" db="EMBL/GenBank/DDBJ databases">
        <title>Genomic and physiological characterization of two novel Nitrospinaceae genera.</title>
        <authorList>
            <person name="Mueller A.J."/>
            <person name="Jung M.-Y."/>
            <person name="Strachan C.R."/>
            <person name="Herbold C.W."/>
            <person name="Kirkegaard R.H."/>
            <person name="Daims H."/>
        </authorList>
    </citation>
    <scope>NUCLEOTIDE SEQUENCE [LARGE SCALE GENOMIC DNA]</scope>
    <source>
        <strain evidence="15">EB</strain>
    </source>
</reference>
<dbReference type="InterPro" id="IPR029045">
    <property type="entry name" value="ClpP/crotonase-like_dom_sf"/>
</dbReference>
<keyword evidence="3 13" id="KW-0808">Transferase</keyword>
<dbReference type="PANTHER" id="PTHR42995:SF5">
    <property type="entry name" value="ACETYL-COENZYME A CARBOXYLASE CARBOXYL TRANSFERASE SUBUNIT BETA, CHLOROPLASTIC"/>
    <property type="match status" value="1"/>
</dbReference>
<evidence type="ECO:0000256" key="3">
    <source>
        <dbReference type="ARBA" id="ARBA00022679"/>
    </source>
</evidence>
<dbReference type="GO" id="GO:0005524">
    <property type="term" value="F:ATP binding"/>
    <property type="evidence" value="ECO:0007669"/>
    <property type="project" value="UniProtKB-KW"/>
</dbReference>
<evidence type="ECO:0000256" key="5">
    <source>
        <dbReference type="ARBA" id="ARBA00022741"/>
    </source>
</evidence>